<reference evidence="1" key="1">
    <citation type="submission" date="2021-01" db="EMBL/GenBank/DDBJ databases">
        <title>Whole genome shotgun sequence of Planobispora rosea NBRC 15558.</title>
        <authorList>
            <person name="Komaki H."/>
            <person name="Tamura T."/>
        </authorList>
    </citation>
    <scope>NUCLEOTIDE SEQUENCE</scope>
    <source>
        <strain evidence="1">NBRC 15558</strain>
    </source>
</reference>
<protein>
    <submittedName>
        <fullName evidence="1">Uncharacterized protein</fullName>
    </submittedName>
</protein>
<comment type="caution">
    <text evidence="1">The sequence shown here is derived from an EMBL/GenBank/DDBJ whole genome shotgun (WGS) entry which is preliminary data.</text>
</comment>
<accession>A0A8J3SFS3</accession>
<dbReference type="Proteomes" id="UP000655044">
    <property type="component" value="Unassembled WGS sequence"/>
</dbReference>
<organism evidence="1 2">
    <name type="scientific">Planobispora rosea</name>
    <dbReference type="NCBI Taxonomy" id="35762"/>
    <lineage>
        <taxon>Bacteria</taxon>
        <taxon>Bacillati</taxon>
        <taxon>Actinomycetota</taxon>
        <taxon>Actinomycetes</taxon>
        <taxon>Streptosporangiales</taxon>
        <taxon>Streptosporangiaceae</taxon>
        <taxon>Planobispora</taxon>
    </lineage>
</organism>
<proteinExistence type="predicted"/>
<evidence type="ECO:0000313" key="1">
    <source>
        <dbReference type="EMBL" id="GIH88888.1"/>
    </source>
</evidence>
<dbReference type="RefSeq" id="WP_189243978.1">
    <property type="nucleotide sequence ID" value="NZ_BMQP01000060.1"/>
</dbReference>
<name>A0A8J3SFS3_PLARO</name>
<dbReference type="EMBL" id="BOOI01000093">
    <property type="protein sequence ID" value="GIH88888.1"/>
    <property type="molecule type" value="Genomic_DNA"/>
</dbReference>
<sequence length="256" mass="26769">MPELHLITTAAELAALASRLAPDTPVLVGFSEREAGADPHSPDGWVVGAEYGYVSAGDAEMGLIADGPVRVPEAGHRADCPDPDDMLHACLLPEVLVLRARQQAPAGRPGGEVAPVLGEVRRRVAAHAPEGDVRPYLSELAAQLEAVHAEVRQEAVRGLAPGMVTSPLAYRLRRIAAALETACRESRQAVAFGRQCVLAADVLDDQQACDQERLDAVVVYLPHTPGYGEGVPGCPVHVAVALAVIAGACLSAPTAR</sequence>
<keyword evidence="2" id="KW-1185">Reference proteome</keyword>
<dbReference type="AlphaFoldDB" id="A0A8J3SFS3"/>
<evidence type="ECO:0000313" key="2">
    <source>
        <dbReference type="Proteomes" id="UP000655044"/>
    </source>
</evidence>
<gene>
    <name evidence="1" type="ORF">Pro02_72960</name>
</gene>